<dbReference type="EC" id="5.4.99.5" evidence="1 3"/>
<dbReference type="InterPro" id="IPR008243">
    <property type="entry name" value="Chorismate_mutase_AroH"/>
</dbReference>
<proteinExistence type="predicted"/>
<evidence type="ECO:0000256" key="3">
    <source>
        <dbReference type="PROSITE-ProRule" id="PRU00514"/>
    </source>
</evidence>
<dbReference type="GO" id="GO:0004106">
    <property type="term" value="F:chorismate mutase activity"/>
    <property type="evidence" value="ECO:0007669"/>
    <property type="project" value="UniProtKB-UniRule"/>
</dbReference>
<dbReference type="Gene3D" id="3.30.1330.40">
    <property type="entry name" value="RutC-like"/>
    <property type="match status" value="1"/>
</dbReference>
<dbReference type="GO" id="GO:0008652">
    <property type="term" value="P:amino acid biosynthetic process"/>
    <property type="evidence" value="ECO:0007669"/>
    <property type="project" value="UniProtKB-UniRule"/>
</dbReference>
<feature type="binding site" evidence="2">
    <location>
        <position position="116"/>
    </location>
    <ligand>
        <name>prephenate</name>
        <dbReference type="ChEBI" id="CHEBI:29934"/>
    </ligand>
</feature>
<dbReference type="InterPro" id="IPR035959">
    <property type="entry name" value="RutC-like_sf"/>
</dbReference>
<keyword evidence="2 3" id="KW-0028">Amino-acid biosynthesis</keyword>
<dbReference type="RefSeq" id="WP_011825285.1">
    <property type="nucleotide sequence ID" value="NC_008820.1"/>
</dbReference>
<dbReference type="SUPFAM" id="SSF55298">
    <property type="entry name" value="YjgF-like"/>
    <property type="match status" value="1"/>
</dbReference>
<feature type="binding site" evidence="2">
    <location>
        <position position="16"/>
    </location>
    <ligand>
        <name>prephenate</name>
        <dbReference type="ChEBI" id="CHEBI:29934"/>
    </ligand>
</feature>
<keyword evidence="3 4" id="KW-0413">Isomerase</keyword>
<dbReference type="Proteomes" id="UP000002274">
    <property type="component" value="Chromosome"/>
</dbReference>
<dbReference type="NCBIfam" id="TIGR01796">
    <property type="entry name" value="CM_mono_aroH"/>
    <property type="match status" value="1"/>
</dbReference>
<organism evidence="4 5">
    <name type="scientific">Prochlorococcus marinus (strain MIT 9303)</name>
    <dbReference type="NCBI Taxonomy" id="59922"/>
    <lineage>
        <taxon>Bacteria</taxon>
        <taxon>Bacillati</taxon>
        <taxon>Cyanobacteriota</taxon>
        <taxon>Cyanophyceae</taxon>
        <taxon>Synechococcales</taxon>
        <taxon>Prochlorococcaceae</taxon>
        <taxon>Prochlorococcus</taxon>
    </lineage>
</organism>
<dbReference type="PANTHER" id="PTHR21164">
    <property type="entry name" value="CHORISMATE MUTASE"/>
    <property type="match status" value="1"/>
</dbReference>
<evidence type="ECO:0000256" key="1">
    <source>
        <dbReference type="NCBIfam" id="TIGR01796"/>
    </source>
</evidence>
<gene>
    <name evidence="4" type="primary">aroH</name>
    <name evidence="4" type="ordered locus">P9303_06141</name>
</gene>
<sequence>MTTAIPYGGLHLHGLRGATTSSANTTKAIEAAVSELVKALMQRNQLNPAEIVSITFSVTADLNACFPAAIARRQAGWESIALLDCQQMYVEGDLKRCIRMLAHAWLPSDQPPQHPYLGETSLLRPDRC</sequence>
<dbReference type="STRING" id="59922.P9303_06141"/>
<accession>A2C7A6</accession>
<dbReference type="CDD" id="cd02185">
    <property type="entry name" value="AroH"/>
    <property type="match status" value="1"/>
</dbReference>
<dbReference type="PROSITE" id="PS51167">
    <property type="entry name" value="CHORISMATE_MUT_1"/>
    <property type="match status" value="1"/>
</dbReference>
<dbReference type="AlphaFoldDB" id="A2C7A6"/>
<dbReference type="GO" id="GO:0009073">
    <property type="term" value="P:aromatic amino acid family biosynthetic process"/>
    <property type="evidence" value="ECO:0007669"/>
    <property type="project" value="UniProtKB-UniRule"/>
</dbReference>
<dbReference type="KEGG" id="pmf:P9303_06141"/>
<comment type="catalytic activity">
    <reaction evidence="3">
        <text>chorismate = prephenate</text>
        <dbReference type="Rhea" id="RHEA:13897"/>
        <dbReference type="ChEBI" id="CHEBI:29748"/>
        <dbReference type="ChEBI" id="CHEBI:29934"/>
        <dbReference type="EC" id="5.4.99.5"/>
    </reaction>
</comment>
<evidence type="ECO:0000313" key="4">
    <source>
        <dbReference type="EMBL" id="ABM77366.1"/>
    </source>
</evidence>
<dbReference type="GO" id="GO:0046417">
    <property type="term" value="P:chorismate metabolic process"/>
    <property type="evidence" value="ECO:0007669"/>
    <property type="project" value="TreeGrafter"/>
</dbReference>
<dbReference type="PIRSF" id="PIRSF005965">
    <property type="entry name" value="Chor_mut_AroH"/>
    <property type="match status" value="1"/>
</dbReference>
<dbReference type="BioCyc" id="PMAR59922:G1G80-564-MONOMER"/>
<keyword evidence="2 3" id="KW-0057">Aromatic amino acid biosynthesis</keyword>
<dbReference type="PANTHER" id="PTHR21164:SF0">
    <property type="entry name" value="CHORISMATE MUTASE AROH"/>
    <property type="match status" value="1"/>
</dbReference>
<dbReference type="UniPathway" id="UPA00120">
    <property type="reaction ID" value="UER00203"/>
</dbReference>
<evidence type="ECO:0000256" key="2">
    <source>
        <dbReference type="PIRSR" id="PIRSR005965-1"/>
    </source>
</evidence>
<reference evidence="4 5" key="1">
    <citation type="journal article" date="2007" name="PLoS Genet.">
        <title>Patterns and implications of gene gain and loss in the evolution of Prochlorococcus.</title>
        <authorList>
            <person name="Kettler G.C."/>
            <person name="Martiny A.C."/>
            <person name="Huang K."/>
            <person name="Zucker J."/>
            <person name="Coleman M.L."/>
            <person name="Rodrigue S."/>
            <person name="Chen F."/>
            <person name="Lapidus A."/>
            <person name="Ferriera S."/>
            <person name="Johnson J."/>
            <person name="Steglich C."/>
            <person name="Church G.M."/>
            <person name="Richardson P."/>
            <person name="Chisholm S.W."/>
        </authorList>
    </citation>
    <scope>NUCLEOTIDE SEQUENCE [LARGE SCALE GENOMIC DNA]</scope>
    <source>
        <strain evidence="4 5">MIT 9303</strain>
    </source>
</reference>
<evidence type="ECO:0000313" key="5">
    <source>
        <dbReference type="Proteomes" id="UP000002274"/>
    </source>
</evidence>
<dbReference type="EMBL" id="CP000554">
    <property type="protein sequence ID" value="ABM77366.1"/>
    <property type="molecule type" value="Genomic_DNA"/>
</dbReference>
<name>A2C7A6_PROM3</name>
<feature type="binding site" evidence="2">
    <location>
        <position position="99"/>
    </location>
    <ligand>
        <name>prephenate</name>
        <dbReference type="ChEBI" id="CHEBI:29934"/>
    </ligand>
</feature>
<dbReference type="HOGENOM" id="CLU_133236_1_0_3"/>
<protein>
    <recommendedName>
        <fullName evidence="1 3">chorismate mutase</fullName>
        <ecNumber evidence="1 3">5.4.99.5</ecNumber>
    </recommendedName>
</protein>
<dbReference type="Pfam" id="PF07736">
    <property type="entry name" value="CM_1"/>
    <property type="match status" value="1"/>
</dbReference>